<dbReference type="PROSITE" id="PS50931">
    <property type="entry name" value="HTH_LYSR"/>
    <property type="match status" value="1"/>
</dbReference>
<dbReference type="AlphaFoldDB" id="A0A0G3EP24"/>
<feature type="region of interest" description="Disordered" evidence="1">
    <location>
        <begin position="82"/>
        <end position="109"/>
    </location>
</feature>
<evidence type="ECO:0000313" key="4">
    <source>
        <dbReference type="EMBL" id="AKJ66279.1"/>
    </source>
</evidence>
<feature type="transmembrane region" description="Helical" evidence="2">
    <location>
        <begin position="9"/>
        <end position="29"/>
    </location>
</feature>
<keyword evidence="2" id="KW-0812">Transmembrane</keyword>
<geneLocation type="plasmid" evidence="4">
    <name>pHPSF1</name>
</geneLocation>
<keyword evidence="2" id="KW-0472">Membrane</keyword>
<reference evidence="4" key="1">
    <citation type="submission" date="2015-04" db="EMBL/GenBank/DDBJ databases">
        <title>Characterization of a novel small plasmid carrying florfenicol resistance gene floR in Haemophilus parasuis.</title>
        <authorList>
            <person name="Li B."/>
            <person name="Zhang Y."/>
            <person name="Wei J."/>
            <person name="Shao D."/>
            <person name="Liu K."/>
            <person name="Shi Y."/>
            <person name="Qiu Y."/>
            <person name="Ma Z."/>
        </authorList>
    </citation>
    <scope>NUCLEOTIDE SEQUENCE</scope>
    <source>
        <strain evidence="4">ASB17W</strain>
        <plasmid evidence="4">pHPSF1</plasmid>
    </source>
</reference>
<feature type="transmembrane region" description="Helical" evidence="2">
    <location>
        <begin position="49"/>
        <end position="69"/>
    </location>
</feature>
<dbReference type="GO" id="GO:0003700">
    <property type="term" value="F:DNA-binding transcription factor activity"/>
    <property type="evidence" value="ECO:0007669"/>
    <property type="project" value="InterPro"/>
</dbReference>
<gene>
    <name evidence="4" type="primary">lysR</name>
</gene>
<sequence length="109" mass="12123">MRRTNHRNLVNVGILSGRIPLISLVQFIAVAEHLNFRHAAKALGISQVIVVRCALLIGVRRLAVAVAVLQRSRHRAHAVELLRPHDRKRHPSPGATVTPPRRNCHEPPA</sequence>
<evidence type="ECO:0000259" key="3">
    <source>
        <dbReference type="PROSITE" id="PS50931"/>
    </source>
</evidence>
<name>A0A0G3EP24_GLAPU</name>
<evidence type="ECO:0000256" key="2">
    <source>
        <dbReference type="SAM" id="Phobius"/>
    </source>
</evidence>
<evidence type="ECO:0000256" key="1">
    <source>
        <dbReference type="SAM" id="MobiDB-lite"/>
    </source>
</evidence>
<dbReference type="RefSeq" id="WP_328723751.1">
    <property type="nucleotide sequence ID" value="NZ_KR262062.1"/>
</dbReference>
<organism evidence="4">
    <name type="scientific">Glaesserella parasuis</name>
    <name type="common">Haemophilus parasuis</name>
    <dbReference type="NCBI Taxonomy" id="738"/>
    <lineage>
        <taxon>Bacteria</taxon>
        <taxon>Pseudomonadati</taxon>
        <taxon>Pseudomonadota</taxon>
        <taxon>Gammaproteobacteria</taxon>
        <taxon>Pasteurellales</taxon>
        <taxon>Pasteurellaceae</taxon>
        <taxon>Glaesserella</taxon>
    </lineage>
</organism>
<keyword evidence="2" id="KW-1133">Transmembrane helix</keyword>
<proteinExistence type="predicted"/>
<dbReference type="InterPro" id="IPR000847">
    <property type="entry name" value="LysR_HTH_N"/>
</dbReference>
<keyword evidence="4" id="KW-0614">Plasmid</keyword>
<accession>A0A0G3EP24</accession>
<dbReference type="EMBL" id="KR262062">
    <property type="protein sequence ID" value="AKJ66279.1"/>
    <property type="molecule type" value="Genomic_DNA"/>
</dbReference>
<protein>
    <submittedName>
        <fullName evidence="4">Truncated putative transcriptional regulator protein</fullName>
    </submittedName>
</protein>
<feature type="domain" description="HTH lysR-type" evidence="3">
    <location>
        <begin position="19"/>
        <end position="47"/>
    </location>
</feature>